<evidence type="ECO:0000313" key="1">
    <source>
        <dbReference type="EMBL" id="MCL6294851.1"/>
    </source>
</evidence>
<protein>
    <recommendedName>
        <fullName evidence="3">Lipoprotein</fullName>
    </recommendedName>
</protein>
<evidence type="ECO:0008006" key="3">
    <source>
        <dbReference type="Google" id="ProtNLM"/>
    </source>
</evidence>
<comment type="caution">
    <text evidence="1">The sequence shown here is derived from an EMBL/GenBank/DDBJ whole genome shotgun (WGS) entry which is preliminary data.</text>
</comment>
<dbReference type="Proteomes" id="UP001165381">
    <property type="component" value="Unassembled WGS sequence"/>
</dbReference>
<accession>A0ABT0QD17</accession>
<evidence type="ECO:0000313" key="2">
    <source>
        <dbReference type="Proteomes" id="UP001165381"/>
    </source>
</evidence>
<dbReference type="EMBL" id="JAMFLZ010000003">
    <property type="protein sequence ID" value="MCL6294851.1"/>
    <property type="molecule type" value="Genomic_DNA"/>
</dbReference>
<keyword evidence="2" id="KW-1185">Reference proteome</keyword>
<proteinExistence type="predicted"/>
<organism evidence="1 2">
    <name type="scientific">Jejuia spongiicola</name>
    <dbReference type="NCBI Taxonomy" id="2942207"/>
    <lineage>
        <taxon>Bacteria</taxon>
        <taxon>Pseudomonadati</taxon>
        <taxon>Bacteroidota</taxon>
        <taxon>Flavobacteriia</taxon>
        <taxon>Flavobacteriales</taxon>
        <taxon>Flavobacteriaceae</taxon>
        <taxon>Jejuia</taxon>
    </lineage>
</organism>
<dbReference type="RefSeq" id="WP_249972646.1">
    <property type="nucleotide sequence ID" value="NZ_JAMFLZ010000003.1"/>
</dbReference>
<name>A0ABT0QD17_9FLAO</name>
<gene>
    <name evidence="1" type="ORF">M3P09_07590</name>
</gene>
<reference evidence="1" key="1">
    <citation type="submission" date="2022-05" db="EMBL/GenBank/DDBJ databases">
        <authorList>
            <person name="Park J.-S."/>
        </authorList>
    </citation>
    <scope>NUCLEOTIDE SEQUENCE</scope>
    <source>
        <strain evidence="1">2012CJ34-3</strain>
    </source>
</reference>
<sequence>MKIKNKILSVIPKFMLSIVEVKAGIHLFLLALFLTSCQQKTFNNEVALLDYIKEETNGYTQHKTINGVDYTLMYRPTDVLVKQELGDNITDTEPSKCETLRNKYKKYMYFNLSMSINNKELLSAAPKNRNEFGQMVNQLAFGMNEKVHVYTQGKDTLEMADFIYPRMYGMSKATTIMFVYPRDEKVLKDEYINFTIEDLGLYTGEVKFKIPTKKLINEPELNL</sequence>